<dbReference type="RefSeq" id="WP_229910892.1">
    <property type="nucleotide sequence ID" value="NZ_BMSX01000004.1"/>
</dbReference>
<dbReference type="InterPro" id="IPR005471">
    <property type="entry name" value="Tscrpt_reg_IclR_N"/>
</dbReference>
<protein>
    <recommendedName>
        <fullName evidence="9">IclR family transcriptional regulator</fullName>
    </recommendedName>
</protein>
<dbReference type="EMBL" id="BMSX01000004">
    <property type="protein sequence ID" value="GGR05675.1"/>
    <property type="molecule type" value="Genomic_DNA"/>
</dbReference>
<evidence type="ECO:0000256" key="4">
    <source>
        <dbReference type="SAM" id="MobiDB-lite"/>
    </source>
</evidence>
<feature type="compositionally biased region" description="Low complexity" evidence="4">
    <location>
        <begin position="11"/>
        <end position="20"/>
    </location>
</feature>
<dbReference type="Proteomes" id="UP000658320">
    <property type="component" value="Unassembled WGS sequence"/>
</dbReference>
<organism evidence="7 8">
    <name type="scientific">Streptomyces aurantiogriseus</name>
    <dbReference type="NCBI Taxonomy" id="66870"/>
    <lineage>
        <taxon>Bacteria</taxon>
        <taxon>Bacillati</taxon>
        <taxon>Actinomycetota</taxon>
        <taxon>Actinomycetes</taxon>
        <taxon>Kitasatosporales</taxon>
        <taxon>Streptomycetaceae</taxon>
        <taxon>Streptomyces</taxon>
    </lineage>
</organism>
<evidence type="ECO:0000256" key="3">
    <source>
        <dbReference type="ARBA" id="ARBA00023163"/>
    </source>
</evidence>
<evidence type="ECO:0000259" key="5">
    <source>
        <dbReference type="PROSITE" id="PS51077"/>
    </source>
</evidence>
<dbReference type="InterPro" id="IPR029016">
    <property type="entry name" value="GAF-like_dom_sf"/>
</dbReference>
<dbReference type="InterPro" id="IPR036390">
    <property type="entry name" value="WH_DNA-bd_sf"/>
</dbReference>
<feature type="compositionally biased region" description="Gly residues" evidence="4">
    <location>
        <begin position="528"/>
        <end position="547"/>
    </location>
</feature>
<dbReference type="PROSITE" id="PS51078">
    <property type="entry name" value="ICLR_ED"/>
    <property type="match status" value="2"/>
</dbReference>
<keyword evidence="2" id="KW-0238">DNA-binding</keyword>
<dbReference type="SMART" id="SM00346">
    <property type="entry name" value="HTH_ICLR"/>
    <property type="match status" value="2"/>
</dbReference>
<dbReference type="InterPro" id="IPR014757">
    <property type="entry name" value="Tscrpt_reg_IclR_C"/>
</dbReference>
<reference evidence="7" key="2">
    <citation type="submission" date="2020-09" db="EMBL/GenBank/DDBJ databases">
        <authorList>
            <person name="Sun Q."/>
            <person name="Ohkuma M."/>
        </authorList>
    </citation>
    <scope>NUCLEOTIDE SEQUENCE</scope>
    <source>
        <strain evidence="7">JCM 4346</strain>
    </source>
</reference>
<dbReference type="Gene3D" id="3.30.450.40">
    <property type="match status" value="3"/>
</dbReference>
<feature type="region of interest" description="Disordered" evidence="4">
    <location>
        <begin position="1"/>
        <end position="20"/>
    </location>
</feature>
<evidence type="ECO:0000256" key="1">
    <source>
        <dbReference type="ARBA" id="ARBA00023015"/>
    </source>
</evidence>
<accession>A0A918C4P1</accession>
<feature type="region of interest" description="Disordered" evidence="4">
    <location>
        <begin position="492"/>
        <end position="551"/>
    </location>
</feature>
<proteinExistence type="predicted"/>
<sequence>MPAKTPPPAPETSAPSSVPEEAVTPLIRGIAVLRELTMAGGTMSLSALERATGLARSTVDRIAATLARMGYVRLDGRDAVLAPPVMELGNAYLAALRLPALLSARADALADELDESVSLAVPDRDGIRFIHQATRRRAMSLSFRIGDLLPAERTAPGPLFATEWTDADWTHWRTRRTTDPQDRAFPAVPPAPHATPDEDFVRRAERAREDGWSLDDQLIEPGLVAVSAPVRDPRTGRIACVANVVSHTSRHTAAGLRAALLPRLRTAVAAMEEDLRQAPPPEPGPPPAGLALWTGASKQELGREFIESLARGLTVLTAFGEGRAALTLTEVAKATGLARATARRALITYDHLGLVTPTPDRAFTPTPRVLSLGFPPLSRTSLPRIATPHMAALTDHIHESTSLAILTETGEDIQYTARVTARHVMSVDVGVGTRAPADRTSAGRVLLAGGVLPAESVLAAGGVLPAESVLAAGGVLPAESVLAAGGVLPAETETRDGAGHGAGDGADGRAGDGSRAGGGADGRAGDGSRAGGGAGASGGGGGGGGGEPLPYALTDEELEEGLRTIAVPVRDRAGRTVAALNVATHAARRTPQECVQDILPALTATASHIETDLHVASRFTHVPLT</sequence>
<dbReference type="InterPro" id="IPR050707">
    <property type="entry name" value="HTH_MetabolicPath_Reg"/>
</dbReference>
<feature type="domain" description="HTH iclR-type" evidence="5">
    <location>
        <begin position="306"/>
        <end position="374"/>
    </location>
</feature>
<keyword evidence="1" id="KW-0805">Transcription regulation</keyword>
<keyword evidence="3" id="KW-0804">Transcription</keyword>
<dbReference type="Gene3D" id="1.10.10.10">
    <property type="entry name" value="Winged helix-like DNA-binding domain superfamily/Winged helix DNA-binding domain"/>
    <property type="match status" value="2"/>
</dbReference>
<dbReference type="PANTHER" id="PTHR30136">
    <property type="entry name" value="HELIX-TURN-HELIX TRANSCRIPTIONAL REGULATOR, ICLR FAMILY"/>
    <property type="match status" value="1"/>
</dbReference>
<name>A0A918C4P1_9ACTN</name>
<dbReference type="Pfam" id="PF09339">
    <property type="entry name" value="HTH_IclR"/>
    <property type="match status" value="2"/>
</dbReference>
<dbReference type="GO" id="GO:0003700">
    <property type="term" value="F:DNA-binding transcription factor activity"/>
    <property type="evidence" value="ECO:0007669"/>
    <property type="project" value="TreeGrafter"/>
</dbReference>
<dbReference type="Pfam" id="PF01614">
    <property type="entry name" value="IclR_C"/>
    <property type="match status" value="3"/>
</dbReference>
<keyword evidence="8" id="KW-1185">Reference proteome</keyword>
<dbReference type="InterPro" id="IPR036388">
    <property type="entry name" value="WH-like_DNA-bd_sf"/>
</dbReference>
<dbReference type="PANTHER" id="PTHR30136:SF34">
    <property type="entry name" value="TRANSCRIPTIONAL REGULATOR"/>
    <property type="match status" value="1"/>
</dbReference>
<dbReference type="SUPFAM" id="SSF46785">
    <property type="entry name" value="Winged helix' DNA-binding domain"/>
    <property type="match status" value="2"/>
</dbReference>
<evidence type="ECO:0008006" key="9">
    <source>
        <dbReference type="Google" id="ProtNLM"/>
    </source>
</evidence>
<dbReference type="AlphaFoldDB" id="A0A918C4P1"/>
<evidence type="ECO:0000256" key="2">
    <source>
        <dbReference type="ARBA" id="ARBA00023125"/>
    </source>
</evidence>
<comment type="caution">
    <text evidence="7">The sequence shown here is derived from an EMBL/GenBank/DDBJ whole genome shotgun (WGS) entry which is preliminary data.</text>
</comment>
<evidence type="ECO:0000313" key="7">
    <source>
        <dbReference type="EMBL" id="GGR05675.1"/>
    </source>
</evidence>
<gene>
    <name evidence="7" type="ORF">GCM10010251_21690</name>
</gene>
<feature type="domain" description="IclR-ED" evidence="6">
    <location>
        <begin position="368"/>
        <end position="615"/>
    </location>
</feature>
<feature type="domain" description="HTH iclR-type" evidence="5">
    <location>
        <begin position="23"/>
        <end position="83"/>
    </location>
</feature>
<feature type="domain" description="IclR-ED" evidence="6">
    <location>
        <begin position="84"/>
        <end position="277"/>
    </location>
</feature>
<reference evidence="7" key="1">
    <citation type="journal article" date="2014" name="Int. J. Syst. Evol. Microbiol.">
        <title>Complete genome sequence of Corynebacterium casei LMG S-19264T (=DSM 44701T), isolated from a smear-ripened cheese.</title>
        <authorList>
            <consortium name="US DOE Joint Genome Institute (JGI-PGF)"/>
            <person name="Walter F."/>
            <person name="Albersmeier A."/>
            <person name="Kalinowski J."/>
            <person name="Ruckert C."/>
        </authorList>
    </citation>
    <scope>NUCLEOTIDE SEQUENCE</scope>
    <source>
        <strain evidence="7">JCM 4346</strain>
    </source>
</reference>
<dbReference type="GO" id="GO:0003677">
    <property type="term" value="F:DNA binding"/>
    <property type="evidence" value="ECO:0007669"/>
    <property type="project" value="UniProtKB-KW"/>
</dbReference>
<feature type="compositionally biased region" description="Pro residues" evidence="4">
    <location>
        <begin position="1"/>
        <end position="10"/>
    </location>
</feature>
<evidence type="ECO:0000259" key="6">
    <source>
        <dbReference type="PROSITE" id="PS51078"/>
    </source>
</evidence>
<dbReference type="PROSITE" id="PS51077">
    <property type="entry name" value="HTH_ICLR"/>
    <property type="match status" value="2"/>
</dbReference>
<dbReference type="GO" id="GO:0045892">
    <property type="term" value="P:negative regulation of DNA-templated transcription"/>
    <property type="evidence" value="ECO:0007669"/>
    <property type="project" value="TreeGrafter"/>
</dbReference>
<dbReference type="SUPFAM" id="SSF55781">
    <property type="entry name" value="GAF domain-like"/>
    <property type="match status" value="3"/>
</dbReference>
<evidence type="ECO:0000313" key="8">
    <source>
        <dbReference type="Proteomes" id="UP000658320"/>
    </source>
</evidence>